<proteinExistence type="predicted"/>
<dbReference type="STRING" id="1470200.PL75_10045"/>
<gene>
    <name evidence="1" type="ORF">PL75_10045</name>
</gene>
<name>A0A0J0YPL2_9NEIS</name>
<evidence type="ECO:0000313" key="1">
    <source>
        <dbReference type="EMBL" id="KLT72077.1"/>
    </source>
</evidence>
<evidence type="ECO:0000313" key="2">
    <source>
        <dbReference type="Proteomes" id="UP000036027"/>
    </source>
</evidence>
<sequence length="103" mass="11830">MSYLAEKINELKDEPFKAITIHNPAGADYACQAKVLYQAKATEYFDEVTLYYTQNENFVLIRNSPDWQPVITRDAPSLFGVLGYGKDAKQIYQELGIEELKYI</sequence>
<dbReference type="EMBL" id="JTDO01000021">
    <property type="protein sequence ID" value="KLT72077.1"/>
    <property type="molecule type" value="Genomic_DNA"/>
</dbReference>
<protein>
    <submittedName>
        <fullName evidence="1">Uncharacterized protein</fullName>
    </submittedName>
</protein>
<dbReference type="Proteomes" id="UP000036027">
    <property type="component" value="Unassembled WGS sequence"/>
</dbReference>
<organism evidence="1 2">
    <name type="scientific">Neisseria arctica</name>
    <dbReference type="NCBI Taxonomy" id="1470200"/>
    <lineage>
        <taxon>Bacteria</taxon>
        <taxon>Pseudomonadati</taxon>
        <taxon>Pseudomonadota</taxon>
        <taxon>Betaproteobacteria</taxon>
        <taxon>Neisseriales</taxon>
        <taxon>Neisseriaceae</taxon>
        <taxon>Neisseria</taxon>
    </lineage>
</organism>
<accession>A0A0J0YPL2</accession>
<dbReference type="AlphaFoldDB" id="A0A0J0YPL2"/>
<keyword evidence="2" id="KW-1185">Reference proteome</keyword>
<reference evidence="1 2" key="1">
    <citation type="submission" date="2014-11" db="EMBL/GenBank/DDBJ databases">
        <title>Genome of a novel goose pathogen.</title>
        <authorList>
            <person name="Hansen C.M."/>
            <person name="Hueffer K."/>
            <person name="Choi S.C."/>
        </authorList>
    </citation>
    <scope>NUCLEOTIDE SEQUENCE [LARGE SCALE GENOMIC DNA]</scope>
    <source>
        <strain evidence="1 2">KH1503</strain>
    </source>
</reference>
<comment type="caution">
    <text evidence="1">The sequence shown here is derived from an EMBL/GenBank/DDBJ whole genome shotgun (WGS) entry which is preliminary data.</text>
</comment>
<dbReference type="RefSeq" id="WP_047761806.1">
    <property type="nucleotide sequence ID" value="NZ_CP091510.1"/>
</dbReference>
<dbReference type="PATRIC" id="fig|1470200.3.peg.1281"/>